<feature type="region of interest" description="Disordered" evidence="1">
    <location>
        <begin position="58"/>
        <end position="137"/>
    </location>
</feature>
<dbReference type="AlphaFoldDB" id="A0A915CTV6"/>
<protein>
    <submittedName>
        <fullName evidence="3">Uncharacterized protein</fullName>
    </submittedName>
</protein>
<feature type="compositionally biased region" description="Polar residues" evidence="1">
    <location>
        <begin position="85"/>
        <end position="126"/>
    </location>
</feature>
<accession>A0A915CTV6</accession>
<evidence type="ECO:0000256" key="1">
    <source>
        <dbReference type="SAM" id="MobiDB-lite"/>
    </source>
</evidence>
<feature type="compositionally biased region" description="Basic residues" evidence="1">
    <location>
        <begin position="58"/>
        <end position="77"/>
    </location>
</feature>
<dbReference type="Proteomes" id="UP000887574">
    <property type="component" value="Unplaced"/>
</dbReference>
<feature type="compositionally biased region" description="Low complexity" evidence="1">
    <location>
        <begin position="127"/>
        <end position="137"/>
    </location>
</feature>
<keyword evidence="2" id="KW-1185">Reference proteome</keyword>
<evidence type="ECO:0000313" key="3">
    <source>
        <dbReference type="WBParaSite" id="jg12352"/>
    </source>
</evidence>
<proteinExistence type="predicted"/>
<evidence type="ECO:0000313" key="2">
    <source>
        <dbReference type="Proteomes" id="UP000887574"/>
    </source>
</evidence>
<organism evidence="2 3">
    <name type="scientific">Ditylenchus dipsaci</name>
    <dbReference type="NCBI Taxonomy" id="166011"/>
    <lineage>
        <taxon>Eukaryota</taxon>
        <taxon>Metazoa</taxon>
        <taxon>Ecdysozoa</taxon>
        <taxon>Nematoda</taxon>
        <taxon>Chromadorea</taxon>
        <taxon>Rhabditida</taxon>
        <taxon>Tylenchina</taxon>
        <taxon>Tylenchomorpha</taxon>
        <taxon>Sphaerularioidea</taxon>
        <taxon>Anguinidae</taxon>
        <taxon>Anguininae</taxon>
        <taxon>Ditylenchus</taxon>
    </lineage>
</organism>
<name>A0A915CTV6_9BILA</name>
<dbReference type="WBParaSite" id="jg12352">
    <property type="protein sequence ID" value="jg12352"/>
    <property type="gene ID" value="jg12352"/>
</dbReference>
<sequence>MDDPVAGETASKVTIFIFFSCNSFSELIQMSANESNPEKVEEPRRIYKMKYLVVKRSKNKMKKSVKKTSQFLRKKVAKSPEAKSKSISTDSQQSDGSWLAGSSQQGSKYQASNVSESSLSVEPTQKSLSSPSSGHISFGSAKGSAFAAMMDKVKDSNMLKQPILMLNSNVCKIQTQLSFLDEKMNEVTEGLASLSSRLDVFLGRDKDSISTKFEHVCCELMENELERKFEHGRDFICDFENSCGNEELDLCSFDTSKNPAYVLIECTLALMSLDKLNKCVRKRKAIANQFKIPIQSIRAYIMCMRIDPVKEQDLREHARGQDIIIRIAGLKEEYSSSNAC</sequence>
<reference evidence="3" key="1">
    <citation type="submission" date="2022-11" db="UniProtKB">
        <authorList>
            <consortium name="WormBaseParasite"/>
        </authorList>
    </citation>
    <scope>IDENTIFICATION</scope>
</reference>